<evidence type="ECO:0000313" key="3">
    <source>
        <dbReference type="Proteomes" id="UP001147653"/>
    </source>
</evidence>
<evidence type="ECO:0008006" key="4">
    <source>
        <dbReference type="Google" id="ProtNLM"/>
    </source>
</evidence>
<proteinExistence type="predicted"/>
<feature type="transmembrane region" description="Helical" evidence="1">
    <location>
        <begin position="59"/>
        <end position="78"/>
    </location>
</feature>
<dbReference type="AlphaFoldDB" id="A0A9X3N9N8"/>
<keyword evidence="1" id="KW-1133">Transmembrane helix</keyword>
<evidence type="ECO:0000256" key="1">
    <source>
        <dbReference type="SAM" id="Phobius"/>
    </source>
</evidence>
<dbReference type="Proteomes" id="UP001147653">
    <property type="component" value="Unassembled WGS sequence"/>
</dbReference>
<keyword evidence="1" id="KW-0472">Membrane</keyword>
<reference evidence="2" key="1">
    <citation type="submission" date="2022-10" db="EMBL/GenBank/DDBJ databases">
        <title>The WGS of Solirubrobacter phytolaccae KCTC 29190.</title>
        <authorList>
            <person name="Jiang Z."/>
        </authorList>
    </citation>
    <scope>NUCLEOTIDE SEQUENCE</scope>
    <source>
        <strain evidence="2">KCTC 29190</strain>
    </source>
</reference>
<evidence type="ECO:0000313" key="2">
    <source>
        <dbReference type="EMBL" id="MDA0180832.1"/>
    </source>
</evidence>
<feature type="transmembrane region" description="Helical" evidence="1">
    <location>
        <begin position="160"/>
        <end position="177"/>
    </location>
</feature>
<dbReference type="RefSeq" id="WP_270025141.1">
    <property type="nucleotide sequence ID" value="NZ_JAPDDP010000016.1"/>
</dbReference>
<feature type="transmembrane region" description="Helical" evidence="1">
    <location>
        <begin position="183"/>
        <end position="207"/>
    </location>
</feature>
<sequence>MLSDPRRFSRLIAAFSLIAAPLLVLAGMVATPWEDEGTTAAYHDALAAHPDQAEVAATLLHFGFLLLLPAALGLMHLARGAAPKLAHVGGLLAIFGLATLPGLLVTDFYDLALAEALPREESVKIADAATEGWAPILLFMTGAFPVIIGLIVLGVAAWRAGAAPGWTALLIAAGWLVPMATEVSLVLAAIGSVLMLAGFGWIGVLVARMSDQAWADRAFSRTKRAKAPKIAVESAV</sequence>
<keyword evidence="3" id="KW-1185">Reference proteome</keyword>
<keyword evidence="1" id="KW-0812">Transmembrane</keyword>
<name>A0A9X3N9N8_9ACTN</name>
<organism evidence="2 3">
    <name type="scientific">Solirubrobacter phytolaccae</name>
    <dbReference type="NCBI Taxonomy" id="1404360"/>
    <lineage>
        <taxon>Bacteria</taxon>
        <taxon>Bacillati</taxon>
        <taxon>Actinomycetota</taxon>
        <taxon>Thermoleophilia</taxon>
        <taxon>Solirubrobacterales</taxon>
        <taxon>Solirubrobacteraceae</taxon>
        <taxon>Solirubrobacter</taxon>
    </lineage>
</organism>
<protein>
    <recommendedName>
        <fullName evidence="4">DUF4386 family protein</fullName>
    </recommendedName>
</protein>
<feature type="transmembrane region" description="Helical" evidence="1">
    <location>
        <begin position="132"/>
        <end position="153"/>
    </location>
</feature>
<comment type="caution">
    <text evidence="2">The sequence shown here is derived from an EMBL/GenBank/DDBJ whole genome shotgun (WGS) entry which is preliminary data.</text>
</comment>
<accession>A0A9X3N9N8</accession>
<dbReference type="EMBL" id="JAPDDP010000016">
    <property type="protein sequence ID" value="MDA0180832.1"/>
    <property type="molecule type" value="Genomic_DNA"/>
</dbReference>
<gene>
    <name evidence="2" type="ORF">OJ997_11055</name>
</gene>
<feature type="transmembrane region" description="Helical" evidence="1">
    <location>
        <begin position="90"/>
        <end position="112"/>
    </location>
</feature>